<accession>A0A168PB10</accession>
<gene>
    <name evidence="1" type="ORF">PBAT_11265</name>
</gene>
<sequence>MIVGSLSSWEEHCKYEHSVIVQAIEELKKIVNENPDVGKIEIRGNEMYASVMEFESKSRDEQVAEKHESYIDVHYLIDGEETIGWSPMREGLEPTKPFDSEGDYALYDPQADEILLPMKTGMFAVFFPHDIHRPSMGNGEKIKKIVIKIHVGLLLNS</sequence>
<keyword evidence="2" id="KW-1185">Reference proteome</keyword>
<reference evidence="1 2" key="1">
    <citation type="submission" date="2016-03" db="EMBL/GenBank/DDBJ databases">
        <title>Draft genome sequence of Paenibacillus antarcticus CECT 5836.</title>
        <authorList>
            <person name="Shin S.-K."/>
            <person name="Yi H."/>
        </authorList>
    </citation>
    <scope>NUCLEOTIDE SEQUENCE [LARGE SCALE GENOMIC DNA]</scope>
    <source>
        <strain evidence="1 2">CECT 5836</strain>
    </source>
</reference>
<dbReference type="AlphaFoldDB" id="A0A168PB10"/>
<dbReference type="Proteomes" id="UP000077355">
    <property type="component" value="Unassembled WGS sequence"/>
</dbReference>
<dbReference type="PANTHER" id="PTHR34986:SF1">
    <property type="entry name" value="PROTEIN YIAL"/>
    <property type="match status" value="1"/>
</dbReference>
<dbReference type="OrthoDB" id="9792756at2"/>
<dbReference type="GO" id="GO:0005829">
    <property type="term" value="C:cytosol"/>
    <property type="evidence" value="ECO:0007669"/>
    <property type="project" value="TreeGrafter"/>
</dbReference>
<dbReference type="NCBIfam" id="TIGR00022">
    <property type="entry name" value="YhcH/YjgK/YiaL family protein"/>
    <property type="match status" value="1"/>
</dbReference>
<proteinExistence type="predicted"/>
<evidence type="ECO:0000313" key="2">
    <source>
        <dbReference type="Proteomes" id="UP000077355"/>
    </source>
</evidence>
<name>A0A168PB10_9BACL</name>
<dbReference type="Gene3D" id="2.60.120.370">
    <property type="entry name" value="YhcH/YjgK/YiaL"/>
    <property type="match status" value="1"/>
</dbReference>
<organism evidence="1 2">
    <name type="scientific">Paenibacillus antarcticus</name>
    <dbReference type="NCBI Taxonomy" id="253703"/>
    <lineage>
        <taxon>Bacteria</taxon>
        <taxon>Bacillati</taxon>
        <taxon>Bacillota</taxon>
        <taxon>Bacilli</taxon>
        <taxon>Bacillales</taxon>
        <taxon>Paenibacillaceae</taxon>
        <taxon>Paenibacillus</taxon>
    </lineage>
</organism>
<dbReference type="RefSeq" id="WP_068649531.1">
    <property type="nucleotide sequence ID" value="NZ_CP043611.1"/>
</dbReference>
<dbReference type="InterPro" id="IPR037012">
    <property type="entry name" value="NanQ/TabA/YiaL_sf"/>
</dbReference>
<comment type="caution">
    <text evidence="1">The sequence shown here is derived from an EMBL/GenBank/DDBJ whole genome shotgun (WGS) entry which is preliminary data.</text>
</comment>
<dbReference type="InterPro" id="IPR004375">
    <property type="entry name" value="NanQ/TabA/YiaL"/>
</dbReference>
<protein>
    <recommendedName>
        <fullName evidence="3">YhcH/YjgK/YiaL family protein</fullName>
    </recommendedName>
</protein>
<dbReference type="Pfam" id="PF04074">
    <property type="entry name" value="DUF386"/>
    <property type="match status" value="1"/>
</dbReference>
<evidence type="ECO:0000313" key="1">
    <source>
        <dbReference type="EMBL" id="OAB46584.1"/>
    </source>
</evidence>
<evidence type="ECO:0008006" key="3">
    <source>
        <dbReference type="Google" id="ProtNLM"/>
    </source>
</evidence>
<dbReference type="SUPFAM" id="SSF51197">
    <property type="entry name" value="Clavaminate synthase-like"/>
    <property type="match status" value="1"/>
</dbReference>
<dbReference type="PANTHER" id="PTHR34986">
    <property type="entry name" value="EVOLVED BETA-GALACTOSIDASE SUBUNIT BETA"/>
    <property type="match status" value="1"/>
</dbReference>
<dbReference type="EMBL" id="LVJI01000015">
    <property type="protein sequence ID" value="OAB46584.1"/>
    <property type="molecule type" value="Genomic_DNA"/>
</dbReference>